<reference evidence="1 2" key="1">
    <citation type="submission" date="2024-04" db="EMBL/GenBank/DDBJ databases">
        <title>Draft genome sequence of Pseudophaeobacter arcticus NBRC 116598.</title>
        <authorList>
            <person name="Miyakawa T."/>
            <person name="Kusuya Y."/>
            <person name="Miura T."/>
        </authorList>
    </citation>
    <scope>NUCLEOTIDE SEQUENCE [LARGE SCALE GENOMIC DNA]</scope>
    <source>
        <strain evidence="1 2">SU-CL00105</strain>
    </source>
</reference>
<protein>
    <submittedName>
        <fullName evidence="1">Uncharacterized protein</fullName>
    </submittedName>
</protein>
<proteinExistence type="predicted"/>
<evidence type="ECO:0000313" key="2">
    <source>
        <dbReference type="Proteomes" id="UP001441944"/>
    </source>
</evidence>
<sequence>MAQVKQYKGKLGFEHRSEEKLTLALTELLDTLEEFGHPALQINARDPHRIGLDADQYQISLRLRRIPLRLGVRTPPGVPAPTAYIELAMAPCFPDACDQEVSEILLAMILKRLTEALNPLLIFWQETNKALTPNQFLGAFAPMEAPVTKEMFASAAIVDTDAKAAVLAADTLLEQVVADAATAQKTAASTSRTAQPVVTTAPAKPTSGPILSAAASRLLMADHARAEAEAERARGQARFGSADAATPVLEQQCDALQDPPRRIKPRAKTWRKLPVSEAPYASYRTVFGQSRLNWIFALPRWVLSMTGNAIRSVDLVLSVRALLTGMAILFLHGSGMVQAAARVLLPH</sequence>
<gene>
    <name evidence="1" type="ORF">NBRC116598_33040</name>
</gene>
<accession>A0ABQ0APS8</accession>
<comment type="caution">
    <text evidence="1">The sequence shown here is derived from an EMBL/GenBank/DDBJ whole genome shotgun (WGS) entry which is preliminary data.</text>
</comment>
<keyword evidence="2" id="KW-1185">Reference proteome</keyword>
<organism evidence="1 2">
    <name type="scientific">Pseudophaeobacter arcticus</name>
    <dbReference type="NCBI Taxonomy" id="385492"/>
    <lineage>
        <taxon>Bacteria</taxon>
        <taxon>Pseudomonadati</taxon>
        <taxon>Pseudomonadota</taxon>
        <taxon>Alphaproteobacteria</taxon>
        <taxon>Rhodobacterales</taxon>
        <taxon>Paracoccaceae</taxon>
        <taxon>Pseudophaeobacter</taxon>
    </lineage>
</organism>
<name>A0ABQ0APS8_9RHOB</name>
<dbReference type="Proteomes" id="UP001441944">
    <property type="component" value="Unassembled WGS sequence"/>
</dbReference>
<dbReference type="EMBL" id="BAABWU010000015">
    <property type="protein sequence ID" value="GAA6197859.1"/>
    <property type="molecule type" value="Genomic_DNA"/>
</dbReference>
<dbReference type="RefSeq" id="WP_353401637.1">
    <property type="nucleotide sequence ID" value="NZ_BAABWU010000015.1"/>
</dbReference>
<evidence type="ECO:0000313" key="1">
    <source>
        <dbReference type="EMBL" id="GAA6197859.1"/>
    </source>
</evidence>